<feature type="transmembrane region" description="Helical" evidence="10">
    <location>
        <begin position="83"/>
        <end position="104"/>
    </location>
</feature>
<proteinExistence type="inferred from homology"/>
<evidence type="ECO:0000256" key="3">
    <source>
        <dbReference type="ARBA" id="ARBA00022448"/>
    </source>
</evidence>
<dbReference type="PIRSF" id="PIRSF006060">
    <property type="entry name" value="AA_transporter"/>
    <property type="match status" value="1"/>
</dbReference>
<evidence type="ECO:0000256" key="1">
    <source>
        <dbReference type="ARBA" id="ARBA00004429"/>
    </source>
</evidence>
<feature type="transmembrane region" description="Helical" evidence="10">
    <location>
        <begin position="39"/>
        <end position="62"/>
    </location>
</feature>
<dbReference type="PRINTS" id="PR00166">
    <property type="entry name" value="AROAAPRMEASE"/>
</dbReference>
<organism evidence="11 12">
    <name type="scientific">Uruburuella suis</name>
    <dbReference type="NCBI Taxonomy" id="252130"/>
    <lineage>
        <taxon>Bacteria</taxon>
        <taxon>Pseudomonadati</taxon>
        <taxon>Pseudomonadota</taxon>
        <taxon>Betaproteobacteria</taxon>
        <taxon>Neisseriales</taxon>
        <taxon>Neisseriaceae</taxon>
        <taxon>Uruburuella</taxon>
    </lineage>
</organism>
<dbReference type="EMBL" id="SLXE01000008">
    <property type="protein sequence ID" value="TCP07316.1"/>
    <property type="molecule type" value="Genomic_DNA"/>
</dbReference>
<evidence type="ECO:0000256" key="7">
    <source>
        <dbReference type="ARBA" id="ARBA00022970"/>
    </source>
</evidence>
<comment type="function">
    <text evidence="10">Involved in transporting aromatic amino acids across the cytoplasmic membrane.</text>
</comment>
<comment type="similarity">
    <text evidence="2 10">Belongs to the amino acid/polyamine transporter 2 family. Mtr/TnaB/TyrP permease subfamily.</text>
</comment>
<dbReference type="Gene3D" id="1.20.1740.10">
    <property type="entry name" value="Amino acid/polyamine transporter I"/>
    <property type="match status" value="1"/>
</dbReference>
<feature type="transmembrane region" description="Helical" evidence="10">
    <location>
        <begin position="189"/>
        <end position="206"/>
    </location>
</feature>
<evidence type="ECO:0000256" key="4">
    <source>
        <dbReference type="ARBA" id="ARBA00022475"/>
    </source>
</evidence>
<evidence type="ECO:0000313" key="12">
    <source>
        <dbReference type="Proteomes" id="UP000294721"/>
    </source>
</evidence>
<keyword evidence="12" id="KW-1185">Reference proteome</keyword>
<keyword evidence="7 10" id="KW-0029">Amino-acid transport</keyword>
<feature type="transmembrane region" description="Helical" evidence="10">
    <location>
        <begin position="324"/>
        <end position="340"/>
    </location>
</feature>
<feature type="transmembrane region" description="Helical" evidence="10">
    <location>
        <begin position="124"/>
        <end position="143"/>
    </location>
</feature>
<dbReference type="PANTHER" id="PTHR46997">
    <property type="entry name" value="LOW AFFINITY TRYPTOPHAN PERMEASE-RELATED"/>
    <property type="match status" value="1"/>
</dbReference>
<name>A0ABY2C0I1_9NEIS</name>
<keyword evidence="5 10" id="KW-0997">Cell inner membrane</keyword>
<feature type="transmembrane region" description="Helical" evidence="10">
    <location>
        <begin position="227"/>
        <end position="245"/>
    </location>
</feature>
<evidence type="ECO:0000256" key="2">
    <source>
        <dbReference type="ARBA" id="ARBA00005452"/>
    </source>
</evidence>
<evidence type="ECO:0000256" key="10">
    <source>
        <dbReference type="RuleBase" id="RU367149"/>
    </source>
</evidence>
<keyword evidence="3 10" id="KW-0813">Transport</keyword>
<keyword evidence="9 10" id="KW-0472">Membrane</keyword>
<dbReference type="Pfam" id="PF03222">
    <property type="entry name" value="Trp_Tyr_perm"/>
    <property type="match status" value="1"/>
</dbReference>
<comment type="caution">
    <text evidence="11">The sequence shown here is derived from an EMBL/GenBank/DDBJ whole genome shotgun (WGS) entry which is preliminary data.</text>
</comment>
<dbReference type="PROSITE" id="PS00594">
    <property type="entry name" value="AROMATIC_AA_PERMEASE_1"/>
    <property type="match status" value="1"/>
</dbReference>
<protein>
    <recommendedName>
        <fullName evidence="10">Aromatic amino acid permease</fullName>
    </recommendedName>
</protein>
<sequence length="415" mass="44282">MCMSAKTPSLLGGALIIAGTVIGAGMFANPTATSGVWFAGSLAVLLYTWFSMLSGGLMLLEVNTHYPHGASFDTLVKDLLGQGWNIVNGIAVAFVLYLLTYAYIFVGGDLTAKGLGNLLGSEVGLPAGQLVFFVVLAFCVWASTRLVDRLTSILIGGMIISFFWATGGLLTHVQLPVLLDTQAAEGTRYWIYLAAALPVCLASFGFHGNVSSLLKYFNGDAPKVARALWVGTLMALVIYVLWQLAIQGNLPRHAFAPVIAAEGQVSVLIESLSAFVPTGSMATVLSFFAYLAIATSFLGVTLGLFDYLADVFKWDDSTTGRSKTAALTFLPPLVACLLFPTGFVTAIGYVGLAAAVWTALTPAMLLYKARKKFPQSHGYRVYGGLWLVVWVFAFGLINIAAQILSQLEKVPVFKG</sequence>
<gene>
    <name evidence="11" type="ORF">EV680_10833</name>
</gene>
<dbReference type="InterPro" id="IPR013059">
    <property type="entry name" value="Trp_tyr_transpt"/>
</dbReference>
<evidence type="ECO:0000256" key="5">
    <source>
        <dbReference type="ARBA" id="ARBA00022519"/>
    </source>
</evidence>
<feature type="transmembrane region" description="Helical" evidence="10">
    <location>
        <begin position="287"/>
        <end position="312"/>
    </location>
</feature>
<comment type="caution">
    <text evidence="10">Lacks conserved residue(s) required for the propagation of feature annotation.</text>
</comment>
<feature type="transmembrane region" description="Helical" evidence="10">
    <location>
        <begin position="346"/>
        <end position="367"/>
    </location>
</feature>
<comment type="subcellular location">
    <subcellularLocation>
        <location evidence="1 10">Cell inner membrane</location>
        <topology evidence="1 10">Multi-pass membrane protein</topology>
    </subcellularLocation>
</comment>
<dbReference type="InterPro" id="IPR013061">
    <property type="entry name" value="Trp/try_permease_CS"/>
</dbReference>
<dbReference type="InterPro" id="IPR018227">
    <property type="entry name" value="Amino_acid_transport_2"/>
</dbReference>
<evidence type="ECO:0000256" key="6">
    <source>
        <dbReference type="ARBA" id="ARBA00022692"/>
    </source>
</evidence>
<dbReference type="NCBIfam" id="TIGR00837">
    <property type="entry name" value="araaP"/>
    <property type="match status" value="1"/>
</dbReference>
<evidence type="ECO:0000256" key="8">
    <source>
        <dbReference type="ARBA" id="ARBA00022989"/>
    </source>
</evidence>
<accession>A0ABY2C0I1</accession>
<dbReference type="Proteomes" id="UP000294721">
    <property type="component" value="Unassembled WGS sequence"/>
</dbReference>
<feature type="transmembrane region" description="Helical" evidence="10">
    <location>
        <begin position="150"/>
        <end position="169"/>
    </location>
</feature>
<feature type="transmembrane region" description="Helical" evidence="10">
    <location>
        <begin position="379"/>
        <end position="404"/>
    </location>
</feature>
<reference evidence="11 12" key="1">
    <citation type="submission" date="2019-03" db="EMBL/GenBank/DDBJ databases">
        <title>Genomic Encyclopedia of Type Strains, Phase IV (KMG-IV): sequencing the most valuable type-strain genomes for metagenomic binning, comparative biology and taxonomic classification.</title>
        <authorList>
            <person name="Goeker M."/>
        </authorList>
    </citation>
    <scope>NUCLEOTIDE SEQUENCE [LARGE SCALE GENOMIC DNA]</scope>
    <source>
        <strain evidence="11 12">DSM 17474</strain>
    </source>
</reference>
<dbReference type="PANTHER" id="PTHR46997:SF1">
    <property type="entry name" value="LOW AFFINITY TRYPTOPHAN PERMEASE-RELATED"/>
    <property type="match status" value="1"/>
</dbReference>
<evidence type="ECO:0000313" key="11">
    <source>
        <dbReference type="EMBL" id="TCP07316.1"/>
    </source>
</evidence>
<keyword evidence="4 10" id="KW-1003">Cell membrane</keyword>
<keyword evidence="6 10" id="KW-0812">Transmembrane</keyword>
<evidence type="ECO:0000256" key="9">
    <source>
        <dbReference type="ARBA" id="ARBA00023136"/>
    </source>
</evidence>
<keyword evidence="8 10" id="KW-1133">Transmembrane helix</keyword>